<dbReference type="EMBL" id="CBSV010000103">
    <property type="protein sequence ID" value="CDH00887.1"/>
    <property type="molecule type" value="Genomic_DNA"/>
</dbReference>
<name>A0A077NFF2_XENBV</name>
<gene>
    <name evidence="2" type="ORF">XBFM1_1910043</name>
</gene>
<dbReference type="InterPro" id="IPR029044">
    <property type="entry name" value="Nucleotide-diphossugar_trans"/>
</dbReference>
<evidence type="ECO:0000259" key="1">
    <source>
        <dbReference type="Pfam" id="PF00535"/>
    </source>
</evidence>
<reference evidence="2" key="1">
    <citation type="submission" date="2013-07" db="EMBL/GenBank/DDBJ databases">
        <title>Sub-species coevolution in mutualistic symbiosis.</title>
        <authorList>
            <person name="Murfin K."/>
            <person name="Klassen J."/>
            <person name="Lee M."/>
            <person name="Forst S."/>
            <person name="Stock P."/>
            <person name="Goodrich-Blair H."/>
        </authorList>
    </citation>
    <scope>NUCLEOTIDE SEQUENCE [LARGE SCALE GENOMIC DNA]</scope>
    <source>
        <strain evidence="2">Feltiae Moldova</strain>
    </source>
</reference>
<comment type="caution">
    <text evidence="2">The sequence shown here is derived from an EMBL/GenBank/DDBJ whole genome shotgun (WGS) entry which is preliminary data.</text>
</comment>
<dbReference type="HOGENOM" id="CLU_072074_1_0_6"/>
<organism evidence="2 3">
    <name type="scientific">Xenorhabdus bovienii str. feltiae Moldova</name>
    <dbReference type="NCBI Taxonomy" id="1398200"/>
    <lineage>
        <taxon>Bacteria</taxon>
        <taxon>Pseudomonadati</taxon>
        <taxon>Pseudomonadota</taxon>
        <taxon>Gammaproteobacteria</taxon>
        <taxon>Enterobacterales</taxon>
        <taxon>Morganellaceae</taxon>
        <taxon>Xenorhabdus</taxon>
    </lineage>
</organism>
<evidence type="ECO:0000313" key="3">
    <source>
        <dbReference type="Proteomes" id="UP000028487"/>
    </source>
</evidence>
<dbReference type="InterPro" id="IPR001173">
    <property type="entry name" value="Glyco_trans_2-like"/>
</dbReference>
<proteinExistence type="predicted"/>
<sequence>MKILPVIVLYKRELEKSDSFLYLKEINNDTINSIFIYDNSPEYNSSNIENKKNIIYISDINNSGVSKAYNCAAKYANENGYDWLLLLDQDTKPPHDLIENYISSIHKNPNIPLFSPILMTKNGKICSPCIYKYHRGFSPKKIYSGIKNLNQYSPINSCMLISTQALLDVGGYNENVYLDFSDFQFIERLRKKHKLFYLIDSYAIQDFSNDESCHLKLDSRFQTYCDCATNCSKESMLDHIQYFLMVFFRAIKLTLRTRNIIFLKTFFRYFLLKKSRKN</sequence>
<feature type="domain" description="Glycosyltransferase 2-like" evidence="1">
    <location>
        <begin position="27"/>
        <end position="115"/>
    </location>
</feature>
<dbReference type="RefSeq" id="WP_051863041.1">
    <property type="nucleotide sequence ID" value="NZ_CAWLWD010000164.1"/>
</dbReference>
<dbReference type="AlphaFoldDB" id="A0A077NFF2"/>
<dbReference type="Proteomes" id="UP000028487">
    <property type="component" value="Unassembled WGS sequence"/>
</dbReference>
<dbReference type="Pfam" id="PF00535">
    <property type="entry name" value="Glycos_transf_2"/>
    <property type="match status" value="1"/>
</dbReference>
<dbReference type="SUPFAM" id="SSF53448">
    <property type="entry name" value="Nucleotide-diphospho-sugar transferases"/>
    <property type="match status" value="1"/>
</dbReference>
<protein>
    <recommendedName>
        <fullName evidence="1">Glycosyltransferase 2-like domain-containing protein</fullName>
    </recommendedName>
</protein>
<evidence type="ECO:0000313" key="2">
    <source>
        <dbReference type="EMBL" id="CDH00887.1"/>
    </source>
</evidence>
<accession>A0A077NFF2</accession>
<dbReference type="Gene3D" id="3.90.550.10">
    <property type="entry name" value="Spore Coat Polysaccharide Biosynthesis Protein SpsA, Chain A"/>
    <property type="match status" value="1"/>
</dbReference>